<dbReference type="EMBL" id="JBHSAX010000014">
    <property type="protein sequence ID" value="MFC3963862.1"/>
    <property type="molecule type" value="Genomic_DNA"/>
</dbReference>
<keyword evidence="3" id="KW-1185">Reference proteome</keyword>
<comment type="caution">
    <text evidence="2">The sequence shown here is derived from an EMBL/GenBank/DDBJ whole genome shotgun (WGS) entry which is preliminary data.</text>
</comment>
<evidence type="ECO:0008006" key="4">
    <source>
        <dbReference type="Google" id="ProtNLM"/>
    </source>
</evidence>
<gene>
    <name evidence="2" type="ORF">ACFO0B_17865</name>
</gene>
<sequence length="307" mass="31492">MHRDPRAKRPAPPLRPRRQARRLVLGGLAVALIAGCDSVSGIPGDEPEQQAAQVTTSAATVPSSSIPAPPPAPEAPPVPAEAPPVGEVPGTPGAAPALRRWAADLTTQPIEELQESCWTLAPAHVAEMYADAAPVLAALAGPGTATATAVSWQGPAVTVRAELRDIESGYACPRVFATGTTPQFDDADARHVVRRYLSRFVGQPLDPADTEGEHPLVCAATPATWDPRGTGSPLPAPLANKPGALTGVTAFDDTELTSAWLGAGYITVQAPVTQATGATQTRTFTLTDGSATGDAAAQGYCIGDVTP</sequence>
<reference evidence="3" key="1">
    <citation type="journal article" date="2019" name="Int. J. Syst. Evol. Microbiol.">
        <title>The Global Catalogue of Microorganisms (GCM) 10K type strain sequencing project: providing services to taxonomists for standard genome sequencing and annotation.</title>
        <authorList>
            <consortium name="The Broad Institute Genomics Platform"/>
            <consortium name="The Broad Institute Genome Sequencing Center for Infectious Disease"/>
            <person name="Wu L."/>
            <person name="Ma J."/>
        </authorList>
    </citation>
    <scope>NUCLEOTIDE SEQUENCE [LARGE SCALE GENOMIC DNA]</scope>
    <source>
        <strain evidence="3">CGMCC 4.7330</strain>
    </source>
</reference>
<feature type="compositionally biased region" description="Pro residues" evidence="1">
    <location>
        <begin position="67"/>
        <end position="82"/>
    </location>
</feature>
<evidence type="ECO:0000313" key="3">
    <source>
        <dbReference type="Proteomes" id="UP001595696"/>
    </source>
</evidence>
<dbReference type="RefSeq" id="WP_378613593.1">
    <property type="nucleotide sequence ID" value="NZ_JBHSAX010000014.1"/>
</dbReference>
<evidence type="ECO:0000313" key="2">
    <source>
        <dbReference type="EMBL" id="MFC3963862.1"/>
    </source>
</evidence>
<name>A0ABV8DWX3_9NOCA</name>
<accession>A0ABV8DWX3</accession>
<dbReference type="Proteomes" id="UP001595696">
    <property type="component" value="Unassembled WGS sequence"/>
</dbReference>
<protein>
    <recommendedName>
        <fullName evidence="4">PknH-like protein</fullName>
    </recommendedName>
</protein>
<feature type="region of interest" description="Disordered" evidence="1">
    <location>
        <begin position="37"/>
        <end position="83"/>
    </location>
</feature>
<evidence type="ECO:0000256" key="1">
    <source>
        <dbReference type="SAM" id="MobiDB-lite"/>
    </source>
</evidence>
<feature type="compositionally biased region" description="Low complexity" evidence="1">
    <location>
        <begin position="49"/>
        <end position="66"/>
    </location>
</feature>
<organism evidence="2 3">
    <name type="scientific">Nocardia jiangsuensis</name>
    <dbReference type="NCBI Taxonomy" id="1691563"/>
    <lineage>
        <taxon>Bacteria</taxon>
        <taxon>Bacillati</taxon>
        <taxon>Actinomycetota</taxon>
        <taxon>Actinomycetes</taxon>
        <taxon>Mycobacteriales</taxon>
        <taxon>Nocardiaceae</taxon>
        <taxon>Nocardia</taxon>
    </lineage>
</organism>
<proteinExistence type="predicted"/>